<dbReference type="EMBL" id="JAMZMM010000007">
    <property type="protein sequence ID" value="MCP2727150.1"/>
    <property type="molecule type" value="Genomic_DNA"/>
</dbReference>
<dbReference type="RefSeq" id="WP_254009967.1">
    <property type="nucleotide sequence ID" value="NZ_JAMZMM010000007.1"/>
</dbReference>
<feature type="transmembrane region" description="Helical" evidence="1">
    <location>
        <begin position="374"/>
        <end position="394"/>
    </location>
</feature>
<name>A0AAE3GM59_9CYAN</name>
<dbReference type="AlphaFoldDB" id="A0AAE3GM59"/>
<dbReference type="Proteomes" id="UP001204953">
    <property type="component" value="Unassembled WGS sequence"/>
</dbReference>
<feature type="transmembrane region" description="Helical" evidence="1">
    <location>
        <begin position="188"/>
        <end position="207"/>
    </location>
</feature>
<reference evidence="2" key="1">
    <citation type="submission" date="2022-06" db="EMBL/GenBank/DDBJ databases">
        <title>New cyanobacteria of genus Symplocastrum in benthos of Lake Baikal.</title>
        <authorList>
            <person name="Sorokovikova E."/>
            <person name="Tikhonova I."/>
            <person name="Krasnopeev A."/>
            <person name="Evseev P."/>
            <person name="Gladkikh A."/>
            <person name="Belykh O."/>
        </authorList>
    </citation>
    <scope>NUCLEOTIDE SEQUENCE</scope>
    <source>
        <strain evidence="2">BBK-W-15</strain>
    </source>
</reference>
<comment type="caution">
    <text evidence="2">The sequence shown here is derived from an EMBL/GenBank/DDBJ whole genome shotgun (WGS) entry which is preliminary data.</text>
</comment>
<keyword evidence="3" id="KW-1185">Reference proteome</keyword>
<feature type="transmembrane region" description="Helical" evidence="1">
    <location>
        <begin position="155"/>
        <end position="182"/>
    </location>
</feature>
<keyword evidence="1" id="KW-0812">Transmembrane</keyword>
<feature type="transmembrane region" description="Helical" evidence="1">
    <location>
        <begin position="287"/>
        <end position="305"/>
    </location>
</feature>
<evidence type="ECO:0000313" key="2">
    <source>
        <dbReference type="EMBL" id="MCP2727150.1"/>
    </source>
</evidence>
<evidence type="ECO:0000256" key="1">
    <source>
        <dbReference type="SAM" id="Phobius"/>
    </source>
</evidence>
<organism evidence="2 3">
    <name type="scientific">Limnofasciculus baicalensis BBK-W-15</name>
    <dbReference type="NCBI Taxonomy" id="2699891"/>
    <lineage>
        <taxon>Bacteria</taxon>
        <taxon>Bacillati</taxon>
        <taxon>Cyanobacteriota</taxon>
        <taxon>Cyanophyceae</taxon>
        <taxon>Coleofasciculales</taxon>
        <taxon>Coleofasciculaceae</taxon>
        <taxon>Limnofasciculus</taxon>
        <taxon>Limnofasciculus baicalensis</taxon>
    </lineage>
</organism>
<accession>A0AAE3GM59</accession>
<keyword evidence="1" id="KW-1133">Transmembrane helix</keyword>
<proteinExistence type="predicted"/>
<protein>
    <submittedName>
        <fullName evidence="2">Uncharacterized protein</fullName>
    </submittedName>
</protein>
<sequence>MNQPTLLEKARQGDDQAIAAVLNYLLKDRNITAKVAIRGNGLLVLLKSAQVPEQESSVAVVSKLMKQLNVESIKSVEVYGKQIGQQSPAWRESLDLTRSSSNRSNFRVTHKDKVEQLQKSTYPVESNASINPKTRPEIAFRWYDWFPYPTSWLKAFILCFVLAFIIGSIRITGRLTYALAILADSPEIFILFGITALLSPILIIAVLHQSFNLFMGRFLPFWKGSEIGIDKIFPPGLLSWWEGLYGWLAIVLATLITMLTMAIFMSFFDFNYERIEYFSNYGNDWEIEGLFSLIWFVSVAYLYHLEQLVRRRLITSYFEGNQAIATGAKADSSLDIEFDSLRSQMGMTQMTKGSKIATNKIQHNRYKSINHKTIAKKILVIILIPLVAVGIYLFSKWSELPKTRSVAVSSQVPSVTIPPATSTSPMASPQADSFSEGVKKAMNGAQLTQSAKSKGEWNQVASEWESAIALMKTVPESSPNYALAQKKAIEYQGNLEYANRAANLAQ</sequence>
<gene>
    <name evidence="2" type="ORF">NJ959_01505</name>
</gene>
<evidence type="ECO:0000313" key="3">
    <source>
        <dbReference type="Proteomes" id="UP001204953"/>
    </source>
</evidence>
<feature type="transmembrane region" description="Helical" evidence="1">
    <location>
        <begin position="244"/>
        <end position="267"/>
    </location>
</feature>
<keyword evidence="1" id="KW-0472">Membrane</keyword>